<dbReference type="Proteomes" id="UP000290289">
    <property type="component" value="Chromosome 9"/>
</dbReference>
<organism evidence="1 2">
    <name type="scientific">Malus domestica</name>
    <name type="common">Apple</name>
    <name type="synonym">Pyrus malus</name>
    <dbReference type="NCBI Taxonomy" id="3750"/>
    <lineage>
        <taxon>Eukaryota</taxon>
        <taxon>Viridiplantae</taxon>
        <taxon>Streptophyta</taxon>
        <taxon>Embryophyta</taxon>
        <taxon>Tracheophyta</taxon>
        <taxon>Spermatophyta</taxon>
        <taxon>Magnoliopsida</taxon>
        <taxon>eudicotyledons</taxon>
        <taxon>Gunneridae</taxon>
        <taxon>Pentapetalae</taxon>
        <taxon>rosids</taxon>
        <taxon>fabids</taxon>
        <taxon>Rosales</taxon>
        <taxon>Rosaceae</taxon>
        <taxon>Amygdaloideae</taxon>
        <taxon>Maleae</taxon>
        <taxon>Malus</taxon>
    </lineage>
</organism>
<proteinExistence type="predicted"/>
<dbReference type="AlphaFoldDB" id="A0A498JA44"/>
<name>A0A498JA44_MALDO</name>
<gene>
    <name evidence="1" type="ORF">DVH24_032618</name>
</gene>
<comment type="caution">
    <text evidence="1">The sequence shown here is derived from an EMBL/GenBank/DDBJ whole genome shotgun (WGS) entry which is preliminary data.</text>
</comment>
<evidence type="ECO:0000313" key="1">
    <source>
        <dbReference type="EMBL" id="RXH90261.1"/>
    </source>
</evidence>
<keyword evidence="2" id="KW-1185">Reference proteome</keyword>
<reference evidence="1 2" key="1">
    <citation type="submission" date="2018-10" db="EMBL/GenBank/DDBJ databases">
        <title>A high-quality apple genome assembly.</title>
        <authorList>
            <person name="Hu J."/>
        </authorList>
    </citation>
    <scope>NUCLEOTIDE SEQUENCE [LARGE SCALE GENOMIC DNA]</scope>
    <source>
        <strain evidence="2">cv. HFTH1</strain>
        <tissue evidence="1">Young leaf</tissue>
    </source>
</reference>
<evidence type="ECO:0000313" key="2">
    <source>
        <dbReference type="Proteomes" id="UP000290289"/>
    </source>
</evidence>
<sequence length="89" mass="9811">MRLAGTNSLSSSSAPMFSQTPRATIIPPRQFPLPLFLSPRFLLFLLCRDPSSTQTRPPRRQLPHPLNAASLHAAYKVCFSATLATCIQT</sequence>
<protein>
    <submittedName>
        <fullName evidence="1">Uncharacterized protein</fullName>
    </submittedName>
</protein>
<dbReference type="EMBL" id="RDQH01000335">
    <property type="protein sequence ID" value="RXH90261.1"/>
    <property type="molecule type" value="Genomic_DNA"/>
</dbReference>
<accession>A0A498JA44</accession>